<protein>
    <recommendedName>
        <fullName evidence="3">Autophagy-related protein 29</fullName>
    </recommendedName>
</protein>
<feature type="compositionally biased region" description="Low complexity" evidence="7">
    <location>
        <begin position="247"/>
        <end position="256"/>
    </location>
</feature>
<feature type="compositionally biased region" description="Low complexity" evidence="7">
    <location>
        <begin position="372"/>
        <end position="410"/>
    </location>
</feature>
<evidence type="ECO:0000256" key="3">
    <source>
        <dbReference type="ARBA" id="ARBA00013784"/>
    </source>
</evidence>
<dbReference type="Pfam" id="PF18388">
    <property type="entry name" value="ATG29_N"/>
    <property type="match status" value="1"/>
</dbReference>
<feature type="compositionally biased region" description="Polar residues" evidence="7">
    <location>
        <begin position="178"/>
        <end position="209"/>
    </location>
</feature>
<keyword evidence="5" id="KW-0653">Protein transport</keyword>
<evidence type="ECO:0000256" key="1">
    <source>
        <dbReference type="ARBA" id="ARBA00004329"/>
    </source>
</evidence>
<dbReference type="InterPro" id="IPR040666">
    <property type="entry name" value="Atg29_N"/>
</dbReference>
<evidence type="ECO:0000313" key="9">
    <source>
        <dbReference type="EMBL" id="KAF2674647.1"/>
    </source>
</evidence>
<evidence type="ECO:0000256" key="5">
    <source>
        <dbReference type="ARBA" id="ARBA00022927"/>
    </source>
</evidence>
<dbReference type="GO" id="GO:0000407">
    <property type="term" value="C:phagophore assembly site"/>
    <property type="evidence" value="ECO:0007669"/>
    <property type="project" value="UniProtKB-SubCell"/>
</dbReference>
<proteinExistence type="inferred from homology"/>
<dbReference type="PANTHER" id="PTHR40012:SF1">
    <property type="entry name" value="AUTOPHAGY-RELATED PROTEIN 29"/>
    <property type="match status" value="1"/>
</dbReference>
<evidence type="ECO:0000259" key="8">
    <source>
        <dbReference type="Pfam" id="PF18388"/>
    </source>
</evidence>
<dbReference type="AlphaFoldDB" id="A0A6A6UT85"/>
<accession>A0A6A6UT85</accession>
<dbReference type="InterPro" id="IPR039113">
    <property type="entry name" value="ATG29"/>
</dbReference>
<organism evidence="9 10">
    <name type="scientific">Microthyrium microscopicum</name>
    <dbReference type="NCBI Taxonomy" id="703497"/>
    <lineage>
        <taxon>Eukaryota</taxon>
        <taxon>Fungi</taxon>
        <taxon>Dikarya</taxon>
        <taxon>Ascomycota</taxon>
        <taxon>Pezizomycotina</taxon>
        <taxon>Dothideomycetes</taxon>
        <taxon>Dothideomycetes incertae sedis</taxon>
        <taxon>Microthyriales</taxon>
        <taxon>Microthyriaceae</taxon>
        <taxon>Microthyrium</taxon>
    </lineage>
</organism>
<evidence type="ECO:0000256" key="4">
    <source>
        <dbReference type="ARBA" id="ARBA00022448"/>
    </source>
</evidence>
<comment type="similarity">
    <text evidence="2">Belongs to the ATG29 family.</text>
</comment>
<dbReference type="PANTHER" id="PTHR40012">
    <property type="entry name" value="AUTOPHAGY-RELATED PROTEIN 29"/>
    <property type="match status" value="1"/>
</dbReference>
<feature type="compositionally biased region" description="Polar residues" evidence="7">
    <location>
        <begin position="434"/>
        <end position="457"/>
    </location>
</feature>
<dbReference type="EMBL" id="MU004230">
    <property type="protein sequence ID" value="KAF2674647.1"/>
    <property type="molecule type" value="Genomic_DNA"/>
</dbReference>
<dbReference type="Gene3D" id="1.10.10.2570">
    <property type="match status" value="1"/>
</dbReference>
<feature type="compositionally biased region" description="Polar residues" evidence="7">
    <location>
        <begin position="339"/>
        <end position="360"/>
    </location>
</feature>
<feature type="region of interest" description="Disordered" evidence="7">
    <location>
        <begin position="1"/>
        <end position="25"/>
    </location>
</feature>
<feature type="compositionally biased region" description="Basic and acidic residues" evidence="7">
    <location>
        <begin position="313"/>
        <end position="331"/>
    </location>
</feature>
<feature type="compositionally biased region" description="Acidic residues" evidence="7">
    <location>
        <begin position="288"/>
        <end position="302"/>
    </location>
</feature>
<gene>
    <name evidence="9" type="ORF">BT63DRAFT_16516</name>
</gene>
<evidence type="ECO:0000256" key="6">
    <source>
        <dbReference type="ARBA" id="ARBA00023006"/>
    </source>
</evidence>
<name>A0A6A6UT85_9PEZI</name>
<feature type="region of interest" description="Disordered" evidence="7">
    <location>
        <begin position="68"/>
        <end position="87"/>
    </location>
</feature>
<keyword evidence="4" id="KW-0813">Transport</keyword>
<dbReference type="OrthoDB" id="21072at2759"/>
<dbReference type="Proteomes" id="UP000799302">
    <property type="component" value="Unassembled WGS sequence"/>
</dbReference>
<dbReference type="GO" id="GO:0015031">
    <property type="term" value="P:protein transport"/>
    <property type="evidence" value="ECO:0007669"/>
    <property type="project" value="UniProtKB-KW"/>
</dbReference>
<evidence type="ECO:0000256" key="2">
    <source>
        <dbReference type="ARBA" id="ARBA00010082"/>
    </source>
</evidence>
<dbReference type="InterPro" id="IPR039362">
    <property type="entry name" value="ATG29_sf"/>
</dbReference>
<comment type="subcellular location">
    <subcellularLocation>
        <location evidence="1">Preautophagosomal structure</location>
    </subcellularLocation>
</comment>
<keyword evidence="10" id="KW-1185">Reference proteome</keyword>
<evidence type="ECO:0000256" key="7">
    <source>
        <dbReference type="SAM" id="MobiDB-lite"/>
    </source>
</evidence>
<feature type="compositionally biased region" description="Basic residues" evidence="7">
    <location>
        <begin position="271"/>
        <end position="281"/>
    </location>
</feature>
<feature type="domain" description="Atg29 N-terminal" evidence="8">
    <location>
        <begin position="30"/>
        <end position="66"/>
    </location>
</feature>
<reference evidence="9" key="1">
    <citation type="journal article" date="2020" name="Stud. Mycol.">
        <title>101 Dothideomycetes genomes: a test case for predicting lifestyles and emergence of pathogens.</title>
        <authorList>
            <person name="Haridas S."/>
            <person name="Albert R."/>
            <person name="Binder M."/>
            <person name="Bloem J."/>
            <person name="Labutti K."/>
            <person name="Salamov A."/>
            <person name="Andreopoulos B."/>
            <person name="Baker S."/>
            <person name="Barry K."/>
            <person name="Bills G."/>
            <person name="Bluhm B."/>
            <person name="Cannon C."/>
            <person name="Castanera R."/>
            <person name="Culley D."/>
            <person name="Daum C."/>
            <person name="Ezra D."/>
            <person name="Gonzalez J."/>
            <person name="Henrissat B."/>
            <person name="Kuo A."/>
            <person name="Liang C."/>
            <person name="Lipzen A."/>
            <person name="Lutzoni F."/>
            <person name="Magnuson J."/>
            <person name="Mondo S."/>
            <person name="Nolan M."/>
            <person name="Ohm R."/>
            <person name="Pangilinan J."/>
            <person name="Park H.-J."/>
            <person name="Ramirez L."/>
            <person name="Alfaro M."/>
            <person name="Sun H."/>
            <person name="Tritt A."/>
            <person name="Yoshinaga Y."/>
            <person name="Zwiers L.-H."/>
            <person name="Turgeon B."/>
            <person name="Goodwin S."/>
            <person name="Spatafora J."/>
            <person name="Crous P."/>
            <person name="Grigoriev I."/>
        </authorList>
    </citation>
    <scope>NUCLEOTIDE SEQUENCE</scope>
    <source>
        <strain evidence="9">CBS 115976</strain>
    </source>
</reference>
<feature type="compositionally biased region" description="Basic and acidic residues" evidence="7">
    <location>
        <begin position="1"/>
        <end position="13"/>
    </location>
</feature>
<dbReference type="GO" id="GO:0000045">
    <property type="term" value="P:autophagosome assembly"/>
    <property type="evidence" value="ECO:0007669"/>
    <property type="project" value="InterPro"/>
</dbReference>
<evidence type="ECO:0000313" key="10">
    <source>
        <dbReference type="Proteomes" id="UP000799302"/>
    </source>
</evidence>
<feature type="compositionally biased region" description="Polar residues" evidence="7">
    <location>
        <begin position="135"/>
        <end position="146"/>
    </location>
</feature>
<feature type="compositionally biased region" description="Low complexity" evidence="7">
    <location>
        <begin position="210"/>
        <end position="225"/>
    </location>
</feature>
<feature type="region of interest" description="Disordered" evidence="7">
    <location>
        <begin position="134"/>
        <end position="487"/>
    </location>
</feature>
<sequence length="487" mass="52067">MAPEVESSRRDFPSTKPHASNVSNKPPVRYTLIVRLPFARGDFVDPQPVNWDAAKDRKLWKLISRTGTKLSNRGPTSSASASEGGAGSANEVDWEARAAEFGVDTRFLLQQAAWLYERHLEHVKKQVVRLRAGSTAGTPVPGQTSMLGKKSALQPGSRAPSAMSGRSRDSPLPKVDNSIANTASRPSALSRTPSTNTITQSRLLPTQGNPSSPRIRSARPSSIRRQTGTLANVKPPGEGLDSPGVESDSSSSSSSDENVGQMSRSVAAFRRPPRFGAKRHAALLGHDGDDENETDEDEDDEPTFLSYAQVDGTSKKPSDPDMGDTLKDGLAKRGFANRHGTTAENSESNTATIPTTTTGLKQPKPTRPVAGEPIPSQEQQQPQTIRSPGVPTESSVSSASSAATPARRTSQIPSPRHRADLARLSSPRRHTGETSDGTPSMGSSFSDLDDASLTQSALEEALASNFRNGGASRLSNISHAFRSRYMQ</sequence>
<keyword evidence="6" id="KW-0072">Autophagy</keyword>